<dbReference type="GO" id="GO:0003677">
    <property type="term" value="F:DNA binding"/>
    <property type="evidence" value="ECO:0007669"/>
    <property type="project" value="UniProtKB-KW"/>
</dbReference>
<name>A0A261ERQ3_9BIFI</name>
<keyword evidence="3" id="KW-0238">DNA-binding</keyword>
<dbReference type="Pfam" id="PF01420">
    <property type="entry name" value="Methylase_S"/>
    <property type="match status" value="1"/>
</dbReference>
<keyword evidence="6" id="KW-1185">Reference proteome</keyword>
<dbReference type="PANTHER" id="PTHR30408">
    <property type="entry name" value="TYPE-1 RESTRICTION ENZYME ECOKI SPECIFICITY PROTEIN"/>
    <property type="match status" value="1"/>
</dbReference>
<dbReference type="InterPro" id="IPR052021">
    <property type="entry name" value="Type-I_RS_S_subunit"/>
</dbReference>
<dbReference type="InterPro" id="IPR000055">
    <property type="entry name" value="Restrct_endonuc_typeI_TRD"/>
</dbReference>
<gene>
    <name evidence="5" type="ORF">PSSU_1367</name>
</gene>
<accession>A0A261ERQ3</accession>
<evidence type="ECO:0000256" key="3">
    <source>
        <dbReference type="ARBA" id="ARBA00023125"/>
    </source>
</evidence>
<keyword evidence="2" id="KW-0680">Restriction system</keyword>
<protein>
    <submittedName>
        <fullName evidence="5">Type I site-specific deoxyribonuclease specificity subunit</fullName>
    </submittedName>
</protein>
<dbReference type="PANTHER" id="PTHR30408:SF12">
    <property type="entry name" value="TYPE I RESTRICTION ENZYME MJAVIII SPECIFICITY SUBUNIT"/>
    <property type="match status" value="1"/>
</dbReference>
<sequence length="372" mass="41438">MGELYAPSREKNNGAFSARDIISVAGMRYASRESSNSTDDYMRTYNVMRVGDIAFEGHTSNEFAFGRFVENDLGDGIISHVFVVLRPLPGRRYDLAFWKEAIHDEFLMKRILARSTKRSTMMHEIVVPDFLKEVVAVPSLSEQQKIGQFFSTLDSLIAAAERQEALLRQKKQAYLQLMFPQEGETQPRLRSNGFSGDWEQRQLGEVAEVVIGQSPEGRYSSDNQNGVALAQGNTDIADGVFVPRVWTSRPTKVVPAGTLLVSVRAPVGDVAVTPVPACIGRGFAGIPGNSFLRYSLERLKTSGHWNRVSSGSVLDAITSKELLQTPISIATNQEEQCIGKFFTRLDHLIGIVGRHAETLRTMKRAYSQRMFI</sequence>
<dbReference type="Gene3D" id="3.90.220.20">
    <property type="entry name" value="DNA methylase specificity domains"/>
    <property type="match status" value="2"/>
</dbReference>
<evidence type="ECO:0000256" key="2">
    <source>
        <dbReference type="ARBA" id="ARBA00022747"/>
    </source>
</evidence>
<comment type="similarity">
    <text evidence="1">Belongs to the type-I restriction system S methylase family.</text>
</comment>
<reference evidence="5 6" key="1">
    <citation type="journal article" date="2017" name="BMC Genomics">
        <title>Comparative genomic and phylogenomic analyses of the Bifidobacteriaceae family.</title>
        <authorList>
            <person name="Lugli G.A."/>
            <person name="Milani C."/>
            <person name="Turroni F."/>
            <person name="Duranti S."/>
            <person name="Mancabelli L."/>
            <person name="Mangifesta M."/>
            <person name="Ferrario C."/>
            <person name="Modesto M."/>
            <person name="Mattarelli P."/>
            <person name="Jiri K."/>
            <person name="van Sinderen D."/>
            <person name="Ventura M."/>
        </authorList>
    </citation>
    <scope>NUCLEOTIDE SEQUENCE [LARGE SCALE GENOMIC DNA]</scope>
    <source>
        <strain evidence="5 6">DSM 24744</strain>
    </source>
</reference>
<evidence type="ECO:0000313" key="6">
    <source>
        <dbReference type="Proteomes" id="UP000216454"/>
    </source>
</evidence>
<dbReference type="SUPFAM" id="SSF116734">
    <property type="entry name" value="DNA methylase specificity domain"/>
    <property type="match status" value="2"/>
</dbReference>
<evidence type="ECO:0000313" key="5">
    <source>
        <dbReference type="EMBL" id="OZG49543.1"/>
    </source>
</evidence>
<proteinExistence type="inferred from homology"/>
<evidence type="ECO:0000259" key="4">
    <source>
        <dbReference type="Pfam" id="PF01420"/>
    </source>
</evidence>
<feature type="domain" description="Type I restriction modification DNA specificity" evidence="4">
    <location>
        <begin position="197"/>
        <end position="351"/>
    </location>
</feature>
<dbReference type="GO" id="GO:0009307">
    <property type="term" value="P:DNA restriction-modification system"/>
    <property type="evidence" value="ECO:0007669"/>
    <property type="project" value="UniProtKB-KW"/>
</dbReference>
<evidence type="ECO:0000256" key="1">
    <source>
        <dbReference type="ARBA" id="ARBA00010923"/>
    </source>
</evidence>
<dbReference type="EMBL" id="MWWQ01000014">
    <property type="protein sequence ID" value="OZG49543.1"/>
    <property type="molecule type" value="Genomic_DNA"/>
</dbReference>
<dbReference type="AlphaFoldDB" id="A0A261ERQ3"/>
<dbReference type="InterPro" id="IPR044946">
    <property type="entry name" value="Restrct_endonuc_typeI_TRD_sf"/>
</dbReference>
<dbReference type="Proteomes" id="UP000216454">
    <property type="component" value="Unassembled WGS sequence"/>
</dbReference>
<organism evidence="5 6">
    <name type="scientific">Pseudoscardovia suis</name>
    <dbReference type="NCBI Taxonomy" id="987063"/>
    <lineage>
        <taxon>Bacteria</taxon>
        <taxon>Bacillati</taxon>
        <taxon>Actinomycetota</taxon>
        <taxon>Actinomycetes</taxon>
        <taxon>Bifidobacteriales</taxon>
        <taxon>Bifidobacteriaceae</taxon>
        <taxon>Pseudoscardovia</taxon>
    </lineage>
</organism>
<comment type="caution">
    <text evidence="5">The sequence shown here is derived from an EMBL/GenBank/DDBJ whole genome shotgun (WGS) entry which is preliminary data.</text>
</comment>